<dbReference type="RefSeq" id="WP_133820765.1">
    <property type="nucleotide sequence ID" value="NZ_SNZH01000015.1"/>
</dbReference>
<name>A0A4R6YPX0_9GAMM</name>
<evidence type="ECO:0000259" key="2">
    <source>
        <dbReference type="PROSITE" id="PS50853"/>
    </source>
</evidence>
<comment type="caution">
    <text evidence="3">The sequence shown here is derived from an EMBL/GenBank/DDBJ whole genome shotgun (WGS) entry which is preliminary data.</text>
</comment>
<dbReference type="SUPFAM" id="SSF49265">
    <property type="entry name" value="Fibronectin type III"/>
    <property type="match status" value="1"/>
</dbReference>
<dbReference type="InterPro" id="IPR003961">
    <property type="entry name" value="FN3_dom"/>
</dbReference>
<dbReference type="Proteomes" id="UP000295293">
    <property type="component" value="Unassembled WGS sequence"/>
</dbReference>
<protein>
    <recommendedName>
        <fullName evidence="2">Fibronectin type-III domain-containing protein</fullName>
    </recommendedName>
</protein>
<evidence type="ECO:0000313" key="3">
    <source>
        <dbReference type="EMBL" id="TDR39773.1"/>
    </source>
</evidence>
<dbReference type="OrthoDB" id="5934046at2"/>
<proteinExistence type="predicted"/>
<dbReference type="Gene3D" id="2.60.40.10">
    <property type="entry name" value="Immunoglobulins"/>
    <property type="match status" value="1"/>
</dbReference>
<keyword evidence="4" id="KW-1185">Reference proteome</keyword>
<accession>A0A4R6YPX0</accession>
<gene>
    <name evidence="3" type="ORF">DFR29_115163</name>
</gene>
<dbReference type="InterPro" id="IPR036116">
    <property type="entry name" value="FN3_sf"/>
</dbReference>
<dbReference type="PROSITE" id="PS50853">
    <property type="entry name" value="FN3"/>
    <property type="match status" value="1"/>
</dbReference>
<dbReference type="AlphaFoldDB" id="A0A4R6YPX0"/>
<keyword evidence="1" id="KW-0732">Signal</keyword>
<reference evidence="3 4" key="1">
    <citation type="submission" date="2019-03" db="EMBL/GenBank/DDBJ databases">
        <title>Genomic Encyclopedia of Type Strains, Phase IV (KMG-IV): sequencing the most valuable type-strain genomes for metagenomic binning, comparative biology and taxonomic classification.</title>
        <authorList>
            <person name="Goeker M."/>
        </authorList>
    </citation>
    <scope>NUCLEOTIDE SEQUENCE [LARGE SCALE GENOMIC DNA]</scope>
    <source>
        <strain evidence="3 4">DSM 21667</strain>
    </source>
</reference>
<feature type="chain" id="PRO_5020853606" description="Fibronectin type-III domain-containing protein" evidence="1">
    <location>
        <begin position="26"/>
        <end position="1108"/>
    </location>
</feature>
<dbReference type="EMBL" id="SNZH01000015">
    <property type="protein sequence ID" value="TDR39773.1"/>
    <property type="molecule type" value="Genomic_DNA"/>
</dbReference>
<evidence type="ECO:0000313" key="4">
    <source>
        <dbReference type="Proteomes" id="UP000295293"/>
    </source>
</evidence>
<feature type="signal peptide" evidence="1">
    <location>
        <begin position="1"/>
        <end position="25"/>
    </location>
</feature>
<dbReference type="SUPFAM" id="SSF55486">
    <property type="entry name" value="Metalloproteases ('zincins'), catalytic domain"/>
    <property type="match status" value="1"/>
</dbReference>
<dbReference type="Gene3D" id="2.60.120.200">
    <property type="match status" value="1"/>
</dbReference>
<organism evidence="3 4">
    <name type="scientific">Tahibacter aquaticus</name>
    <dbReference type="NCBI Taxonomy" id="520092"/>
    <lineage>
        <taxon>Bacteria</taxon>
        <taxon>Pseudomonadati</taxon>
        <taxon>Pseudomonadota</taxon>
        <taxon>Gammaproteobacteria</taxon>
        <taxon>Lysobacterales</taxon>
        <taxon>Rhodanobacteraceae</taxon>
        <taxon>Tahibacter</taxon>
    </lineage>
</organism>
<sequence length="1108" mass="115843">MHHRFRTAALAGLLTLLWGAPTVHAIQPAAEGGFTSASAKLPARAFNDPALDVLPSLQLDAQRDVMLQARIAPFQQRYGGSWEVRWDERSDRPNLVQGSGIALIPGRGNSLTPQQFGLAHESDINLGTVAAKARSFIDSVPELLDTAGLELALDSERSVQAGGDKPVWFIEFGQFHKGVRVDGAFAFVRVAQGNIVQFGAERLAAVTISAEPAIAREDAFQEAWELLHFPVDAQIEEMIEPGQLRIYPTGSAGDVRGERFGGVRGSGYQHVLAWRYVFRIKGDDATWEILVDANDNRVLKTNNLTVNINATVSGGIYPTTNTDTEVVVPFPFVAVTNGTAKVTDTLGIYDYSSGAATATLDGKYFKMADNCGAISLANSTDGNLAFGTSGGTDCITPGIGGAGNTHASRSGFYHLSRINEKARTFFPANTWLQGKVTANMNVNNTCNASWGGGVLNFYKSGPSASDPNVICSNTGEIAAVFLHEWGHGMDTNSGGAASENGSGEAVGDTFAFLETRDSCIGQNFRPAANCANCDNCTGVRDVADFGLSAAPAKIATPANLANDAGINCDRYACPYLQQGIFPYQGPMGYEGHCESYIASGANWDLTQALIARHGASGWAKMDRIWYASLTPSKSAYRVASGGTCNINASVDGCAATNWYTVFLPADDDDGNLANGTPNACRIWDAMNAHGIACGTRPACTGDAPDFRLTPTNSPQAVCKPANATFTIDTVSDLGFVNPVTLAGTGNPAGTTLAFSPNPVVPGNPVTLTVNTAGASAASSGPITINGTATASPGHSATVNLSIAVAAPAAPTLNTPANNATLVDPAVSLTWTAIPGVTAYAVEVATDAGFATIVASNASVAGTSWSPPGLLALKNYYWRVRASNICGAGSNSTVFTFKTAPIPGDCDETQSANAVFGSDVEGDVSGWATTGSSGSSTWAVSSARPSSPTKAWLAADITTASDQRLISPPIVLPAGETPLSLSFMSDLNMEPRTSGGCYDGGLLEISTNDGSSWTQVPNAQLLTDPYTGAAAAGAANGLQVWCGTRAYKKSIVDLNSYAGQTVRLRFRLSTDTSQGFTPHGWYVDDIRVQSCRSAPTDVIFANGFQAVTP</sequence>
<dbReference type="InterPro" id="IPR013783">
    <property type="entry name" value="Ig-like_fold"/>
</dbReference>
<feature type="domain" description="Fibronectin type-III" evidence="2">
    <location>
        <begin position="806"/>
        <end position="901"/>
    </location>
</feature>
<evidence type="ECO:0000256" key="1">
    <source>
        <dbReference type="SAM" id="SignalP"/>
    </source>
</evidence>